<comment type="caution">
    <text evidence="1">The sequence shown here is derived from an EMBL/GenBank/DDBJ whole genome shotgun (WGS) entry which is preliminary data.</text>
</comment>
<reference evidence="1" key="1">
    <citation type="journal article" date="2012" name="Nat. Biotechnol.">
        <title>Draft genome sequence of pigeonpea (Cajanus cajan), an orphan legume crop of resource-poor farmers.</title>
        <authorList>
            <person name="Varshney R.K."/>
            <person name="Chen W."/>
            <person name="Li Y."/>
            <person name="Bharti A.K."/>
            <person name="Saxena R.K."/>
            <person name="Schlueter J.A."/>
            <person name="Donoghue M.T."/>
            <person name="Azam S."/>
            <person name="Fan G."/>
            <person name="Whaley A.M."/>
            <person name="Farmer A.D."/>
            <person name="Sheridan J."/>
            <person name="Iwata A."/>
            <person name="Tuteja R."/>
            <person name="Penmetsa R.V."/>
            <person name="Wu W."/>
            <person name="Upadhyaya H.D."/>
            <person name="Yang S.P."/>
            <person name="Shah T."/>
            <person name="Saxena K.B."/>
            <person name="Michael T."/>
            <person name="McCombie W.R."/>
            <person name="Yang B."/>
            <person name="Zhang G."/>
            <person name="Yang H."/>
            <person name="Wang J."/>
            <person name="Spillane C."/>
            <person name="Cook D.R."/>
            <person name="May G.D."/>
            <person name="Xu X."/>
            <person name="Jackson S.A."/>
        </authorList>
    </citation>
    <scope>NUCLEOTIDE SEQUENCE [LARGE SCALE GENOMIC DNA]</scope>
</reference>
<dbReference type="AlphaFoldDB" id="A0A151UE57"/>
<dbReference type="EMBL" id="AGCT01026481">
    <property type="protein sequence ID" value="KYP77570.1"/>
    <property type="molecule type" value="Genomic_DNA"/>
</dbReference>
<organism evidence="1 2">
    <name type="scientific">Cajanus cajan</name>
    <name type="common">Pigeon pea</name>
    <name type="synonym">Cajanus indicus</name>
    <dbReference type="NCBI Taxonomy" id="3821"/>
    <lineage>
        <taxon>Eukaryota</taxon>
        <taxon>Viridiplantae</taxon>
        <taxon>Streptophyta</taxon>
        <taxon>Embryophyta</taxon>
        <taxon>Tracheophyta</taxon>
        <taxon>Spermatophyta</taxon>
        <taxon>Magnoliopsida</taxon>
        <taxon>eudicotyledons</taxon>
        <taxon>Gunneridae</taxon>
        <taxon>Pentapetalae</taxon>
        <taxon>rosids</taxon>
        <taxon>fabids</taxon>
        <taxon>Fabales</taxon>
        <taxon>Fabaceae</taxon>
        <taxon>Papilionoideae</taxon>
        <taxon>50 kb inversion clade</taxon>
        <taxon>NPAAA clade</taxon>
        <taxon>indigoferoid/millettioid clade</taxon>
        <taxon>Phaseoleae</taxon>
        <taxon>Cajanus</taxon>
    </lineage>
</organism>
<evidence type="ECO:0000313" key="1">
    <source>
        <dbReference type="EMBL" id="KYP77570.1"/>
    </source>
</evidence>
<gene>
    <name evidence="1" type="ORF">KK1_050367</name>
</gene>
<protein>
    <submittedName>
        <fullName evidence="1">Uncharacterized protein</fullName>
    </submittedName>
</protein>
<keyword evidence="2" id="KW-1185">Reference proteome</keyword>
<name>A0A151UE57_CAJCA</name>
<dbReference type="Gramene" id="C.cajan_48647.t">
    <property type="protein sequence ID" value="C.cajan_48647.t"/>
    <property type="gene ID" value="C.cajan_48647"/>
</dbReference>
<evidence type="ECO:0000313" key="2">
    <source>
        <dbReference type="Proteomes" id="UP000075243"/>
    </source>
</evidence>
<feature type="non-terminal residue" evidence="1">
    <location>
        <position position="86"/>
    </location>
</feature>
<sequence length="86" mass="9403">NPVGPLSTLPLAHGSILFLVYDGKRRVPGPAFNPAGFFVHGRPHRQVSDEEKLVDATVVGLGMQKVGFIFTQTISFRLPSIMLRMA</sequence>
<dbReference type="STRING" id="3821.A0A151UE57"/>
<accession>A0A151UE57</accession>
<dbReference type="Proteomes" id="UP000075243">
    <property type="component" value="Unassembled WGS sequence"/>
</dbReference>
<proteinExistence type="predicted"/>
<dbReference type="Gene3D" id="3.10.20.90">
    <property type="entry name" value="Phosphatidylinositol 3-kinase Catalytic Subunit, Chain A, domain 1"/>
    <property type="match status" value="1"/>
</dbReference>